<dbReference type="PANTHER" id="PTHR43546:SF3">
    <property type="entry name" value="UPF0173 METAL-DEPENDENT HYDROLASE MJ1163"/>
    <property type="match status" value="1"/>
</dbReference>
<dbReference type="SMART" id="SM00849">
    <property type="entry name" value="Lactamase_B"/>
    <property type="match status" value="1"/>
</dbReference>
<name>A0ABQ2F5W8_9MICO</name>
<dbReference type="CDD" id="cd06262">
    <property type="entry name" value="metallo-hydrolase-like_MBL-fold"/>
    <property type="match status" value="1"/>
</dbReference>
<dbReference type="PANTHER" id="PTHR43546">
    <property type="entry name" value="UPF0173 METAL-DEPENDENT HYDROLASE MJ1163-RELATED"/>
    <property type="match status" value="1"/>
</dbReference>
<feature type="domain" description="Metallo-beta-lactamase" evidence="1">
    <location>
        <begin position="29"/>
        <end position="203"/>
    </location>
</feature>
<reference evidence="3" key="1">
    <citation type="journal article" date="2019" name="Int. J. Syst. Evol. Microbiol.">
        <title>The Global Catalogue of Microorganisms (GCM) 10K type strain sequencing project: providing services to taxonomists for standard genome sequencing and annotation.</title>
        <authorList>
            <consortium name="The Broad Institute Genomics Platform"/>
            <consortium name="The Broad Institute Genome Sequencing Center for Infectious Disease"/>
            <person name="Wu L."/>
            <person name="Ma J."/>
        </authorList>
    </citation>
    <scope>NUCLEOTIDE SEQUENCE [LARGE SCALE GENOMIC DNA]</scope>
    <source>
        <strain evidence="3">CGMCC 1.5362</strain>
    </source>
</reference>
<organism evidence="2 3">
    <name type="scientific">Ornithinimicrobium pekingense</name>
    <dbReference type="NCBI Taxonomy" id="384677"/>
    <lineage>
        <taxon>Bacteria</taxon>
        <taxon>Bacillati</taxon>
        <taxon>Actinomycetota</taxon>
        <taxon>Actinomycetes</taxon>
        <taxon>Micrococcales</taxon>
        <taxon>Ornithinimicrobiaceae</taxon>
        <taxon>Ornithinimicrobium</taxon>
    </lineage>
</organism>
<evidence type="ECO:0000313" key="2">
    <source>
        <dbReference type="EMBL" id="GGK61287.1"/>
    </source>
</evidence>
<proteinExistence type="predicted"/>
<dbReference type="EMBL" id="BMLB01000002">
    <property type="protein sequence ID" value="GGK61287.1"/>
    <property type="molecule type" value="Genomic_DNA"/>
</dbReference>
<keyword evidence="3" id="KW-1185">Reference proteome</keyword>
<sequence>MAAPRTVPRRVAGGRDAPYGRGMEITHLGHACLLVEVAGQRVLVDPGTFSQLDGLVDLTAVVVTHQHPDHWDPRRGPRLLAENPDARVLVEPQTAELLAREGHGRRAERMESGGTVELGALRLTPVGDRHAVIHPYVDRIDNRGVVLAADGEPTLFHPGDALDADPGPVDLLAVPVNAPWGKVSETVEFVRRVAPALGVVPIHDGLLNDTGRGMYLQHVQAFGAEGGVEVLDLRGEGPTTVGRR</sequence>
<dbReference type="InterPro" id="IPR001279">
    <property type="entry name" value="Metallo-B-lactamas"/>
</dbReference>
<protein>
    <submittedName>
        <fullName evidence="2">MBL fold metallo-hydrolase</fullName>
    </submittedName>
</protein>
<dbReference type="SUPFAM" id="SSF56281">
    <property type="entry name" value="Metallo-hydrolase/oxidoreductase"/>
    <property type="match status" value="1"/>
</dbReference>
<gene>
    <name evidence="2" type="ORF">GCM10011509_07000</name>
</gene>
<evidence type="ECO:0000313" key="3">
    <source>
        <dbReference type="Proteomes" id="UP000662111"/>
    </source>
</evidence>
<dbReference type="Proteomes" id="UP000662111">
    <property type="component" value="Unassembled WGS sequence"/>
</dbReference>
<dbReference type="InterPro" id="IPR050114">
    <property type="entry name" value="UPF0173_UPF0282_UlaG_hydrolase"/>
</dbReference>
<dbReference type="Gene3D" id="3.60.15.10">
    <property type="entry name" value="Ribonuclease Z/Hydroxyacylglutathione hydrolase-like"/>
    <property type="match status" value="1"/>
</dbReference>
<dbReference type="InterPro" id="IPR036866">
    <property type="entry name" value="RibonucZ/Hydroxyglut_hydro"/>
</dbReference>
<accession>A0ABQ2F5W8</accession>
<evidence type="ECO:0000259" key="1">
    <source>
        <dbReference type="SMART" id="SM00849"/>
    </source>
</evidence>
<dbReference type="Pfam" id="PF13483">
    <property type="entry name" value="Lactamase_B_3"/>
    <property type="match status" value="1"/>
</dbReference>
<comment type="caution">
    <text evidence="2">The sequence shown here is derived from an EMBL/GenBank/DDBJ whole genome shotgun (WGS) entry which is preliminary data.</text>
</comment>